<keyword evidence="15" id="KW-0408">Iron</keyword>
<keyword evidence="10" id="KW-0001">2Fe-2S</keyword>
<dbReference type="Proteomes" id="UP000297258">
    <property type="component" value="Unassembled WGS sequence"/>
</dbReference>
<evidence type="ECO:0000256" key="16">
    <source>
        <dbReference type="ARBA" id="ARBA00023014"/>
    </source>
</evidence>
<comment type="cofactor">
    <cofactor evidence="20">
        <name>[2Fe-2S] cluster</name>
        <dbReference type="ChEBI" id="CHEBI:190135"/>
    </cofactor>
    <text evidence="20">Binds 1 [2Fe-2S] cluster per subunit.</text>
</comment>
<dbReference type="EC" id="7.1.1.8" evidence="5 20"/>
<comment type="subcellular location">
    <subcellularLocation>
        <location evidence="2">Cell membrane</location>
        <topology evidence="2">Single-pass membrane protein</topology>
    </subcellularLocation>
</comment>
<dbReference type="GO" id="GO:0008121">
    <property type="term" value="F:quinol-cytochrome-c reductase activity"/>
    <property type="evidence" value="ECO:0007669"/>
    <property type="project" value="UniProtKB-EC"/>
</dbReference>
<feature type="domain" description="Rieske" evidence="22">
    <location>
        <begin position="97"/>
        <end position="193"/>
    </location>
</feature>
<dbReference type="InterPro" id="IPR014349">
    <property type="entry name" value="Rieske_Fe-S_prot"/>
</dbReference>
<evidence type="ECO:0000313" key="24">
    <source>
        <dbReference type="Proteomes" id="UP000297258"/>
    </source>
</evidence>
<evidence type="ECO:0000256" key="15">
    <source>
        <dbReference type="ARBA" id="ARBA00023004"/>
    </source>
</evidence>
<evidence type="ECO:0000256" key="8">
    <source>
        <dbReference type="ARBA" id="ARBA00022475"/>
    </source>
</evidence>
<dbReference type="Gene3D" id="1.20.5.510">
    <property type="entry name" value="Single helix bin"/>
    <property type="match status" value="1"/>
</dbReference>
<evidence type="ECO:0000256" key="14">
    <source>
        <dbReference type="ARBA" id="ARBA00022989"/>
    </source>
</evidence>
<dbReference type="GO" id="GO:0046872">
    <property type="term" value="F:metal ion binding"/>
    <property type="evidence" value="ECO:0007669"/>
    <property type="project" value="UniProtKB-KW"/>
</dbReference>
<evidence type="ECO:0000256" key="13">
    <source>
        <dbReference type="ARBA" id="ARBA00022982"/>
    </source>
</evidence>
<keyword evidence="11" id="KW-0479">Metal-binding</keyword>
<dbReference type="InterPro" id="IPR006311">
    <property type="entry name" value="TAT_signal"/>
</dbReference>
<comment type="subunit">
    <text evidence="4 21">The main subunits of complex b-c1 are: cytochrome b, cytochrome c1 and the Rieske protein.</text>
</comment>
<keyword evidence="7 20" id="KW-0813">Transport</keyword>
<keyword evidence="23" id="KW-0560">Oxidoreductase</keyword>
<dbReference type="AlphaFoldDB" id="A0A4Y9T705"/>
<evidence type="ECO:0000259" key="22">
    <source>
        <dbReference type="PROSITE" id="PS51296"/>
    </source>
</evidence>
<evidence type="ECO:0000256" key="3">
    <source>
        <dbReference type="ARBA" id="ARBA00010651"/>
    </source>
</evidence>
<dbReference type="InterPro" id="IPR017941">
    <property type="entry name" value="Rieske_2Fe-2S"/>
</dbReference>
<evidence type="ECO:0000256" key="17">
    <source>
        <dbReference type="ARBA" id="ARBA00023136"/>
    </source>
</evidence>
<dbReference type="InterPro" id="IPR006317">
    <property type="entry name" value="Ubiquinol_cyt_c_Rdtase_Fe-S-su"/>
</dbReference>
<keyword evidence="17 20" id="KW-0472">Membrane</keyword>
<keyword evidence="12" id="KW-1278">Translocase</keyword>
<evidence type="ECO:0000256" key="20">
    <source>
        <dbReference type="RuleBase" id="RU004494"/>
    </source>
</evidence>
<evidence type="ECO:0000256" key="18">
    <source>
        <dbReference type="ARBA" id="ARBA00023157"/>
    </source>
</evidence>
<evidence type="ECO:0000256" key="11">
    <source>
        <dbReference type="ARBA" id="ARBA00022723"/>
    </source>
</evidence>
<dbReference type="GO" id="GO:0005886">
    <property type="term" value="C:plasma membrane"/>
    <property type="evidence" value="ECO:0007669"/>
    <property type="project" value="UniProtKB-SubCell"/>
</dbReference>
<dbReference type="PRINTS" id="PR00162">
    <property type="entry name" value="RIESKE"/>
</dbReference>
<keyword evidence="14 20" id="KW-1133">Transmembrane helix</keyword>
<comment type="function">
    <text evidence="1">Component of the ubiquinol-cytochrome c reductase complex (complex III or cytochrome b-c1 complex), which is a respiratory chain that generates an electrochemical potential coupled to ATP synthesis.</text>
</comment>
<keyword evidence="13 20" id="KW-0249">Electron transport</keyword>
<dbReference type="NCBIfam" id="TIGR01416">
    <property type="entry name" value="Rieske_proteo"/>
    <property type="match status" value="1"/>
</dbReference>
<evidence type="ECO:0000256" key="2">
    <source>
        <dbReference type="ARBA" id="ARBA00004162"/>
    </source>
</evidence>
<evidence type="ECO:0000256" key="7">
    <source>
        <dbReference type="ARBA" id="ARBA00022448"/>
    </source>
</evidence>
<protein>
    <recommendedName>
        <fullName evidence="6 20">Ubiquinol-cytochrome c reductase iron-sulfur subunit</fullName>
        <ecNumber evidence="5 20">7.1.1.8</ecNumber>
    </recommendedName>
</protein>
<evidence type="ECO:0000256" key="19">
    <source>
        <dbReference type="ARBA" id="ARBA00029351"/>
    </source>
</evidence>
<keyword evidence="16" id="KW-0411">Iron-sulfur</keyword>
<dbReference type="EMBL" id="SPUM01000022">
    <property type="protein sequence ID" value="TFW34747.1"/>
    <property type="molecule type" value="Genomic_DNA"/>
</dbReference>
<gene>
    <name evidence="23" type="primary">petA</name>
    <name evidence="23" type="ORF">E4O92_03310</name>
</gene>
<proteinExistence type="inferred from homology"/>
<evidence type="ECO:0000256" key="5">
    <source>
        <dbReference type="ARBA" id="ARBA00012951"/>
    </source>
</evidence>
<evidence type="ECO:0000313" key="23">
    <source>
        <dbReference type="EMBL" id="TFW34747.1"/>
    </source>
</evidence>
<dbReference type="PROSITE" id="PS51318">
    <property type="entry name" value="TAT"/>
    <property type="match status" value="1"/>
</dbReference>
<evidence type="ECO:0000256" key="21">
    <source>
        <dbReference type="RuleBase" id="RU004497"/>
    </source>
</evidence>
<dbReference type="InterPro" id="IPR019470">
    <property type="entry name" value="Ubiq_cytC_Rdtase_Fe-S_su_TAT"/>
</dbReference>
<accession>A0A4Y9T705</accession>
<dbReference type="Pfam" id="PF00355">
    <property type="entry name" value="Rieske"/>
    <property type="match status" value="1"/>
</dbReference>
<keyword evidence="24" id="KW-1185">Reference proteome</keyword>
<keyword evidence="18" id="KW-1015">Disulfide bond</keyword>
<dbReference type="PANTHER" id="PTHR10134">
    <property type="entry name" value="CYTOCHROME B-C1 COMPLEX SUBUNIT RIESKE, MITOCHONDRIAL"/>
    <property type="match status" value="1"/>
</dbReference>
<dbReference type="Gene3D" id="2.102.10.10">
    <property type="entry name" value="Rieske [2Fe-2S] iron-sulphur domain"/>
    <property type="match status" value="1"/>
</dbReference>
<dbReference type="GO" id="GO:0051537">
    <property type="term" value="F:2 iron, 2 sulfur cluster binding"/>
    <property type="evidence" value="ECO:0007669"/>
    <property type="project" value="UniProtKB-KW"/>
</dbReference>
<reference evidence="23 24" key="1">
    <citation type="submission" date="2019-03" db="EMBL/GenBank/DDBJ databases">
        <title>Draft genome of Massilia hortus sp. nov., a novel bacterial species of the Oxalobacteraceae family.</title>
        <authorList>
            <person name="Peta V."/>
            <person name="Raths R."/>
            <person name="Bucking H."/>
        </authorList>
    </citation>
    <scope>NUCLEOTIDE SEQUENCE [LARGE SCALE GENOMIC DNA]</scope>
    <source>
        <strain evidence="23 24">ONC3</strain>
    </source>
</reference>
<dbReference type="GO" id="GO:0016491">
    <property type="term" value="F:oxidoreductase activity"/>
    <property type="evidence" value="ECO:0007669"/>
    <property type="project" value="UniProtKB-KW"/>
</dbReference>
<evidence type="ECO:0000256" key="9">
    <source>
        <dbReference type="ARBA" id="ARBA00022692"/>
    </source>
</evidence>
<feature type="transmembrane region" description="Helical" evidence="20">
    <location>
        <begin position="17"/>
        <end position="38"/>
    </location>
</feature>
<keyword evidence="8" id="KW-1003">Cell membrane</keyword>
<evidence type="ECO:0000256" key="6">
    <source>
        <dbReference type="ARBA" id="ARBA00019816"/>
    </source>
</evidence>
<keyword evidence="9 20" id="KW-0812">Transmembrane</keyword>
<evidence type="ECO:0000256" key="1">
    <source>
        <dbReference type="ARBA" id="ARBA00002444"/>
    </source>
</evidence>
<dbReference type="Pfam" id="PF10399">
    <property type="entry name" value="UCR_Fe-S_N"/>
    <property type="match status" value="1"/>
</dbReference>
<name>A0A4Y9T705_9BURK</name>
<comment type="similarity">
    <text evidence="3">Belongs to the Rieske iron-sulfur protein family.</text>
</comment>
<organism evidence="23 24">
    <name type="scientific">Massilia horti</name>
    <dbReference type="NCBI Taxonomy" id="2562153"/>
    <lineage>
        <taxon>Bacteria</taxon>
        <taxon>Pseudomonadati</taxon>
        <taxon>Pseudomonadota</taxon>
        <taxon>Betaproteobacteria</taxon>
        <taxon>Burkholderiales</taxon>
        <taxon>Oxalobacteraceae</taxon>
        <taxon>Telluria group</taxon>
        <taxon>Massilia</taxon>
    </lineage>
</organism>
<evidence type="ECO:0000256" key="12">
    <source>
        <dbReference type="ARBA" id="ARBA00022967"/>
    </source>
</evidence>
<dbReference type="OrthoDB" id="9767869at2"/>
<dbReference type="InterPro" id="IPR036922">
    <property type="entry name" value="Rieske_2Fe-2S_sf"/>
</dbReference>
<comment type="miscellaneous">
    <text evidence="20">The Rieske protein is a high potential 2Fe-2S protein.</text>
</comment>
<dbReference type="SUPFAM" id="SSF50022">
    <property type="entry name" value="ISP domain"/>
    <property type="match status" value="1"/>
</dbReference>
<evidence type="ECO:0000256" key="4">
    <source>
        <dbReference type="ARBA" id="ARBA00011649"/>
    </source>
</evidence>
<dbReference type="CDD" id="cd03470">
    <property type="entry name" value="Rieske_cytochrome_bc1"/>
    <property type="match status" value="1"/>
</dbReference>
<sequence length="204" mass="21854">MTTSPTPDESEHPRRKFLLATTMGVGAIGVVATAIPFVRSMDPSARALAAGAPAEVDLAKLAPGAIMTVGWRGKPVWVLHRTPAMLATLGNHNALLLDPNSTTDQQPDYARNPTRSREPAYFVAIGICTHLGCVPVFRPEPNAPGLGADWPGGFYCPCHGSKYDLAGRVFRNMPAPLNLEIPPYTLLPDNKLLIGEERAVVHTA</sequence>
<comment type="caution">
    <text evidence="23">The sequence shown here is derived from an EMBL/GenBank/DDBJ whole genome shotgun (WGS) entry which is preliminary data.</text>
</comment>
<dbReference type="PROSITE" id="PS51296">
    <property type="entry name" value="RIESKE"/>
    <property type="match status" value="1"/>
</dbReference>
<dbReference type="InterPro" id="IPR005805">
    <property type="entry name" value="Rieske_Fe-S_prot_C"/>
</dbReference>
<comment type="catalytic activity">
    <reaction evidence="19 20">
        <text>a quinol + 2 Fe(III)-[cytochrome c](out) = a quinone + 2 Fe(II)-[cytochrome c](out) + 2 H(+)(out)</text>
        <dbReference type="Rhea" id="RHEA:11484"/>
        <dbReference type="Rhea" id="RHEA-COMP:10350"/>
        <dbReference type="Rhea" id="RHEA-COMP:14399"/>
        <dbReference type="ChEBI" id="CHEBI:15378"/>
        <dbReference type="ChEBI" id="CHEBI:24646"/>
        <dbReference type="ChEBI" id="CHEBI:29033"/>
        <dbReference type="ChEBI" id="CHEBI:29034"/>
        <dbReference type="ChEBI" id="CHEBI:132124"/>
        <dbReference type="EC" id="7.1.1.8"/>
    </reaction>
</comment>
<evidence type="ECO:0000256" key="10">
    <source>
        <dbReference type="ARBA" id="ARBA00022714"/>
    </source>
</evidence>